<keyword evidence="3" id="KW-1185">Reference proteome</keyword>
<reference evidence="2 3" key="1">
    <citation type="journal article" date="2014" name="Genome Announc.">
        <title>Genome Sequence of Gammaproteobacterial Pseudohaliea rubra Type Strain DSM 19751, Isolated from Coastal Seawater of the Mediterranean Sea.</title>
        <authorList>
            <person name="Spring S."/>
            <person name="Fiebig A."/>
            <person name="Riedel T."/>
            <person name="Goker M."/>
            <person name="Klenk H.P."/>
        </authorList>
    </citation>
    <scope>NUCLEOTIDE SEQUENCE [LARGE SCALE GENOMIC DNA]</scope>
    <source>
        <strain evidence="2 3">DSM 19751</strain>
    </source>
</reference>
<keyword evidence="1" id="KW-0732">Signal</keyword>
<dbReference type="SUPFAM" id="SSF56935">
    <property type="entry name" value="Porins"/>
    <property type="match status" value="1"/>
</dbReference>
<evidence type="ECO:0008006" key="4">
    <source>
        <dbReference type="Google" id="ProtNLM"/>
    </source>
</evidence>
<comment type="caution">
    <text evidence="2">The sequence shown here is derived from an EMBL/GenBank/DDBJ whole genome shotgun (WGS) entry which is preliminary data.</text>
</comment>
<feature type="signal peptide" evidence="1">
    <location>
        <begin position="1"/>
        <end position="23"/>
    </location>
</feature>
<dbReference type="RefSeq" id="WP_035513896.1">
    <property type="nucleotide sequence ID" value="NZ_KN234746.1"/>
</dbReference>
<accession>A0A095VU49</accession>
<dbReference type="OrthoDB" id="5738254at2"/>
<gene>
    <name evidence="2" type="ORF">HRUBRA_00455</name>
</gene>
<protein>
    <recommendedName>
        <fullName evidence="4">Outer membrane protein beta-barrel domain-containing protein</fullName>
    </recommendedName>
</protein>
<evidence type="ECO:0000313" key="3">
    <source>
        <dbReference type="Proteomes" id="UP000029640"/>
    </source>
</evidence>
<sequence>MERLSITLATGAALLAAAASATAEGPYPRQTHEFSIGATRQTAETSALASVTELPAVNIDLRDLNVDGDHDSWFAEYSWRFRERWLLDAFAYQYQDSGRVTSTRDFNYDGVSFTAGALVDSTLKIDTYAIDLLYAVHQSPRSELLIGGGIHTLKLSAAFRGVVGAANTVESFSGASDDLLAPVPNLRARGTFAFSDRFGADLTVGWLSASVDDYDGSFAYAHARLRCRLGDRSSVSAGYQFTTADVSRRAGAGREVKFDAELHGPSLQFSWAF</sequence>
<evidence type="ECO:0000256" key="1">
    <source>
        <dbReference type="SAM" id="SignalP"/>
    </source>
</evidence>
<dbReference type="eggNOG" id="COG3637">
    <property type="taxonomic scope" value="Bacteria"/>
</dbReference>
<proteinExistence type="predicted"/>
<evidence type="ECO:0000313" key="2">
    <source>
        <dbReference type="EMBL" id="KGE04982.1"/>
    </source>
</evidence>
<organism evidence="2 3">
    <name type="scientific">Pseudohaliea rubra DSM 19751</name>
    <dbReference type="NCBI Taxonomy" id="1265313"/>
    <lineage>
        <taxon>Bacteria</taxon>
        <taxon>Pseudomonadati</taxon>
        <taxon>Pseudomonadota</taxon>
        <taxon>Gammaproteobacteria</taxon>
        <taxon>Cellvibrionales</taxon>
        <taxon>Halieaceae</taxon>
        <taxon>Pseudohaliea</taxon>
    </lineage>
</organism>
<dbReference type="AlphaFoldDB" id="A0A095VU49"/>
<name>A0A095VU49_9GAMM</name>
<dbReference type="Proteomes" id="UP000029640">
    <property type="component" value="Unassembled WGS sequence"/>
</dbReference>
<dbReference type="STRING" id="1265313.HRUBRA_00455"/>
<dbReference type="EMBL" id="AUVB01000013">
    <property type="protein sequence ID" value="KGE04982.1"/>
    <property type="molecule type" value="Genomic_DNA"/>
</dbReference>
<dbReference type="HOGENOM" id="CLU_1018506_0_0_6"/>
<feature type="chain" id="PRO_5001920090" description="Outer membrane protein beta-barrel domain-containing protein" evidence="1">
    <location>
        <begin position="24"/>
        <end position="273"/>
    </location>
</feature>